<organism evidence="11 12">
    <name type="scientific">Mangrovimicrobium sediminis</name>
    <dbReference type="NCBI Taxonomy" id="2562682"/>
    <lineage>
        <taxon>Bacteria</taxon>
        <taxon>Pseudomonadati</taxon>
        <taxon>Pseudomonadota</taxon>
        <taxon>Gammaproteobacteria</taxon>
        <taxon>Cellvibrionales</taxon>
        <taxon>Halieaceae</taxon>
        <taxon>Mangrovimicrobium</taxon>
    </lineage>
</organism>
<evidence type="ECO:0000256" key="8">
    <source>
        <dbReference type="ARBA" id="ARBA00023136"/>
    </source>
</evidence>
<evidence type="ECO:0000256" key="7">
    <source>
        <dbReference type="ARBA" id="ARBA00023010"/>
    </source>
</evidence>
<dbReference type="Pfam" id="PF02416">
    <property type="entry name" value="TatA_B_E"/>
    <property type="match status" value="1"/>
</dbReference>
<comment type="subcellular location">
    <subcellularLocation>
        <location evidence="9">Cell membrane</location>
        <topology evidence="9">Single-pass membrane protein</topology>
    </subcellularLocation>
    <subcellularLocation>
        <location evidence="1">Membrane</location>
        <topology evidence="1">Single-pass membrane protein</topology>
    </subcellularLocation>
</comment>
<feature type="region of interest" description="Disordered" evidence="10">
    <location>
        <begin position="67"/>
        <end position="135"/>
    </location>
</feature>
<proteinExistence type="inferred from homology"/>
<reference evidence="11 12" key="1">
    <citation type="submission" date="2019-04" db="EMBL/GenBank/DDBJ databases">
        <title>Taxonomy of novel Haliea sp. from mangrove soil of West Coast of India.</title>
        <authorList>
            <person name="Verma A."/>
            <person name="Kumar P."/>
            <person name="Krishnamurthi S."/>
        </authorList>
    </citation>
    <scope>NUCLEOTIDE SEQUENCE [LARGE SCALE GENOMIC DNA]</scope>
    <source>
        <strain evidence="11 12">SAOS-164</strain>
    </source>
</reference>
<evidence type="ECO:0000313" key="12">
    <source>
        <dbReference type="Proteomes" id="UP000298050"/>
    </source>
</evidence>
<dbReference type="InterPro" id="IPR018448">
    <property type="entry name" value="TatB"/>
</dbReference>
<gene>
    <name evidence="9 11" type="primary">tatB</name>
    <name evidence="11" type="ORF">E4634_12230</name>
</gene>
<keyword evidence="4 9" id="KW-0812">Transmembrane</keyword>
<keyword evidence="12" id="KW-1185">Reference proteome</keyword>
<feature type="compositionally biased region" description="Polar residues" evidence="10">
    <location>
        <begin position="114"/>
        <end position="127"/>
    </location>
</feature>
<evidence type="ECO:0000256" key="6">
    <source>
        <dbReference type="ARBA" id="ARBA00022989"/>
    </source>
</evidence>
<name>A0A4Z0M0U7_9GAMM</name>
<dbReference type="PANTHER" id="PTHR33162:SF1">
    <property type="entry name" value="SEC-INDEPENDENT PROTEIN TRANSLOCASE PROTEIN TATA, CHLOROPLASTIC"/>
    <property type="match status" value="1"/>
</dbReference>
<keyword evidence="5 9" id="KW-0653">Protein transport</keyword>
<evidence type="ECO:0000256" key="4">
    <source>
        <dbReference type="ARBA" id="ARBA00022692"/>
    </source>
</evidence>
<dbReference type="RefSeq" id="WP_135444271.1">
    <property type="nucleotide sequence ID" value="NZ_SRLE01000008.1"/>
</dbReference>
<evidence type="ECO:0000256" key="10">
    <source>
        <dbReference type="SAM" id="MobiDB-lite"/>
    </source>
</evidence>
<dbReference type="PANTHER" id="PTHR33162">
    <property type="entry name" value="SEC-INDEPENDENT PROTEIN TRANSLOCASE PROTEIN TATA, CHLOROPLASTIC"/>
    <property type="match status" value="1"/>
</dbReference>
<sequence>MFDIGFSELIIVGVVGLLVIGPERLPEAIRTGSAWLARIKRGFNDIKIEVQQELHNDAVMRDLEKTRRQLEQQAGEIKNSIDPGVSAPKPADPGTSPAEAASPDPADSHPGDSNSPSDGTVANTGSADRSRGESR</sequence>
<dbReference type="EMBL" id="SRLE01000008">
    <property type="protein sequence ID" value="TGD73044.1"/>
    <property type="molecule type" value="Genomic_DNA"/>
</dbReference>
<evidence type="ECO:0000256" key="1">
    <source>
        <dbReference type="ARBA" id="ARBA00004167"/>
    </source>
</evidence>
<dbReference type="PRINTS" id="PR01506">
    <property type="entry name" value="TATBPROTEIN"/>
</dbReference>
<keyword evidence="8 9" id="KW-0472">Membrane</keyword>
<evidence type="ECO:0000256" key="2">
    <source>
        <dbReference type="ARBA" id="ARBA00022448"/>
    </source>
</evidence>
<protein>
    <recommendedName>
        <fullName evidence="9">Sec-independent protein translocase protein TatB</fullName>
    </recommendedName>
</protein>
<dbReference type="GO" id="GO:0043953">
    <property type="term" value="P:protein transport by the Tat complex"/>
    <property type="evidence" value="ECO:0007669"/>
    <property type="project" value="UniProtKB-UniRule"/>
</dbReference>
<evidence type="ECO:0000256" key="3">
    <source>
        <dbReference type="ARBA" id="ARBA00022475"/>
    </source>
</evidence>
<comment type="function">
    <text evidence="9">Part of the twin-arginine translocation (Tat) system that transports large folded proteins containing a characteristic twin-arginine motif in their signal peptide across membranes. Together with TatC, TatB is part of a receptor directly interacting with Tat signal peptides. TatB may form an oligomeric binding site that transiently accommodates folded Tat precursor proteins before their translocation.</text>
</comment>
<dbReference type="HAMAP" id="MF_00237">
    <property type="entry name" value="TatB"/>
    <property type="match status" value="1"/>
</dbReference>
<dbReference type="GO" id="GO:0033281">
    <property type="term" value="C:TAT protein transport complex"/>
    <property type="evidence" value="ECO:0007669"/>
    <property type="project" value="UniProtKB-UniRule"/>
</dbReference>
<keyword evidence="3 9" id="KW-1003">Cell membrane</keyword>
<dbReference type="InterPro" id="IPR003369">
    <property type="entry name" value="TatA/B/E"/>
</dbReference>
<evidence type="ECO:0000256" key="5">
    <source>
        <dbReference type="ARBA" id="ARBA00022927"/>
    </source>
</evidence>
<accession>A0A4Z0M0U7</accession>
<evidence type="ECO:0000256" key="9">
    <source>
        <dbReference type="HAMAP-Rule" id="MF_00237"/>
    </source>
</evidence>
<dbReference type="OrthoDB" id="9816005at2"/>
<dbReference type="Gene3D" id="1.20.5.3310">
    <property type="match status" value="1"/>
</dbReference>
<keyword evidence="2 9" id="KW-0813">Transport</keyword>
<evidence type="ECO:0000313" key="11">
    <source>
        <dbReference type="EMBL" id="TGD73044.1"/>
    </source>
</evidence>
<dbReference type="GO" id="GO:0008320">
    <property type="term" value="F:protein transmembrane transporter activity"/>
    <property type="evidence" value="ECO:0007669"/>
    <property type="project" value="UniProtKB-UniRule"/>
</dbReference>
<dbReference type="Proteomes" id="UP000298050">
    <property type="component" value="Unassembled WGS sequence"/>
</dbReference>
<dbReference type="NCBIfam" id="TIGR01410">
    <property type="entry name" value="tatB"/>
    <property type="match status" value="1"/>
</dbReference>
<comment type="caution">
    <text evidence="11">The sequence shown here is derived from an EMBL/GenBank/DDBJ whole genome shotgun (WGS) entry which is preliminary data.</text>
</comment>
<comment type="similarity">
    <text evidence="9">Belongs to the TatB family.</text>
</comment>
<feature type="compositionally biased region" description="Low complexity" evidence="10">
    <location>
        <begin position="96"/>
        <end position="105"/>
    </location>
</feature>
<keyword evidence="7 9" id="KW-0811">Translocation</keyword>
<dbReference type="AlphaFoldDB" id="A0A4Z0M0U7"/>
<keyword evidence="6 9" id="KW-1133">Transmembrane helix</keyword>
<comment type="subunit">
    <text evidence="9">The Tat system comprises two distinct complexes: a TatABC complex, containing multiple copies of TatA, TatB and TatC subunits, and a separate TatA complex, containing only TatA subunits. Substrates initially bind to the TatABC complex, which probably triggers association of the separate TatA complex to form the active translocon.</text>
</comment>